<accession>A0A0A9YJK0</accession>
<organism evidence="1">
    <name type="scientific">Lygus hesperus</name>
    <name type="common">Western plant bug</name>
    <dbReference type="NCBI Taxonomy" id="30085"/>
    <lineage>
        <taxon>Eukaryota</taxon>
        <taxon>Metazoa</taxon>
        <taxon>Ecdysozoa</taxon>
        <taxon>Arthropoda</taxon>
        <taxon>Hexapoda</taxon>
        <taxon>Insecta</taxon>
        <taxon>Pterygota</taxon>
        <taxon>Neoptera</taxon>
        <taxon>Paraneoptera</taxon>
        <taxon>Hemiptera</taxon>
        <taxon>Heteroptera</taxon>
        <taxon>Panheteroptera</taxon>
        <taxon>Cimicomorpha</taxon>
        <taxon>Miridae</taxon>
        <taxon>Mirini</taxon>
        <taxon>Lygus</taxon>
    </lineage>
</organism>
<feature type="non-terminal residue" evidence="1">
    <location>
        <position position="1"/>
    </location>
</feature>
<proteinExistence type="predicted"/>
<dbReference type="AlphaFoldDB" id="A0A0A9YJK0"/>
<reference evidence="1" key="2">
    <citation type="submission" date="2014-07" db="EMBL/GenBank/DDBJ databases">
        <authorList>
            <person name="Hull J."/>
        </authorList>
    </citation>
    <scope>NUCLEOTIDE SEQUENCE</scope>
</reference>
<gene>
    <name evidence="1" type="ORF">CM83_104221</name>
</gene>
<name>A0A0A9YJK0_LYGHE</name>
<sequence length="124" mass="13346">TAKNHESLKASGIGAVETPDFVLKEALYGPEIRSNLLSVAEITENDGIVTFGKNEVKIVKDNKIVLLGEKTPNGLYCIKSLAGSSELMPSALITKTISAVEWHRRLGHPGASTMKKMLPLVEGM</sequence>
<protein>
    <recommendedName>
        <fullName evidence="2">Copia protein</fullName>
    </recommendedName>
</protein>
<reference evidence="1" key="1">
    <citation type="journal article" date="2014" name="PLoS ONE">
        <title>Transcriptome-Based Identification of ABC Transporters in the Western Tarnished Plant Bug Lygus hesperus.</title>
        <authorList>
            <person name="Hull J.J."/>
            <person name="Chaney K."/>
            <person name="Geib S.M."/>
            <person name="Fabrick J.A."/>
            <person name="Brent C.S."/>
            <person name="Walsh D."/>
            <person name="Lavine L.C."/>
        </authorList>
    </citation>
    <scope>NUCLEOTIDE SEQUENCE</scope>
</reference>
<dbReference type="EMBL" id="GBHO01013924">
    <property type="protein sequence ID" value="JAG29680.1"/>
    <property type="molecule type" value="Transcribed_RNA"/>
</dbReference>
<evidence type="ECO:0000313" key="1">
    <source>
        <dbReference type="EMBL" id="JAG29680.1"/>
    </source>
</evidence>
<evidence type="ECO:0008006" key="2">
    <source>
        <dbReference type="Google" id="ProtNLM"/>
    </source>
</evidence>
<feature type="non-terminal residue" evidence="1">
    <location>
        <position position="124"/>
    </location>
</feature>